<reference evidence="4 5" key="1">
    <citation type="submission" date="2016-08" db="EMBL/GenBank/DDBJ databases">
        <authorList>
            <person name="Seilhamer J.J."/>
        </authorList>
    </citation>
    <scope>NUCLEOTIDE SEQUENCE [LARGE SCALE GENOMIC DNA]</scope>
    <source>
        <strain evidence="4 5">PH27A</strain>
    </source>
</reference>
<dbReference type="SUPFAM" id="SSF111369">
    <property type="entry name" value="HlyD-like secretion proteins"/>
    <property type="match status" value="1"/>
</dbReference>
<dbReference type="Proteomes" id="UP000094291">
    <property type="component" value="Unassembled WGS sequence"/>
</dbReference>
<evidence type="ECO:0000256" key="2">
    <source>
        <dbReference type="SAM" id="MobiDB-lite"/>
    </source>
</evidence>
<feature type="transmembrane region" description="Helical" evidence="3">
    <location>
        <begin position="188"/>
        <end position="210"/>
    </location>
</feature>
<sequence length="717" mass="81954">MTSLTSDTAPNANQLPPLRPELTLHPGPTHRDGSPSWTLEDPLKGQFFRLGWLEMQLLSHWSAGSITTLVKQLKQQLSLAITPQEVADFIKFLRHHQLLKASDTQAQEQLTEQRRQHQQAHQQHWFKWLLKHYLFLRIPLFQPDRWLSRTQPWVRLFYTRTWAFMTLFAGLTGLILAARQWESFTHTFLYFFSLPGAFIAGLTLILVKLAHELGHAYTCKRYGGYVATMGIAFLVLWPVLYTDTSSAWRLAHRHQRLAIGAAGMLTELMIAAWATLAWSFLPDGLWRSAAFMLATTTWILTLAINLSPFMRFDGYFLLSDLINVPNLQQRAFQLARWRLREALFGWQAEPPEHFAPGLQRLLLGYAFGTWIYRFFLFLGIALLVYHFAFKLLGIALFAIEIGYFLLLPIAKECRHWYQQRQQITMNRHTFLTGSLLLLCLLGLLIPWRTQIHAPAVLEAAQAYPLYAPTNARIANLALSPGQIVQAGQPLVQFQDPALDHEHQRLHRRVETLRWQSRFQRMNPDTATQLPIVLEELAVALTHLASRQQQQQALTLRAPISGQVVDVQQPLAEGDWLPAGHWLGTVITPDQAHLEAFVGERDLARLQPGDQATFYPEQWEQPPLSMALNQIESSPVSHLKRLPELASPFGGPIAARLDQQQQAIPEQALYRLHLTPTQPLKAPKQRYRGTLVIDGQPQSLIVRIWQSVAAVLIRETSF</sequence>
<comment type="caution">
    <text evidence="4">The sequence shown here is derived from an EMBL/GenBank/DDBJ whole genome shotgun (WGS) entry which is preliminary data.</text>
</comment>
<feature type="transmembrane region" description="Helical" evidence="3">
    <location>
        <begin position="391"/>
        <end position="410"/>
    </location>
</feature>
<dbReference type="InterPro" id="IPR051909">
    <property type="entry name" value="MFP_Cation_Efflux"/>
</dbReference>
<gene>
    <name evidence="4" type="ORF">BFW38_00570</name>
</gene>
<dbReference type="EMBL" id="MDTQ01000001">
    <property type="protein sequence ID" value="ODC05084.1"/>
    <property type="molecule type" value="Genomic_DNA"/>
</dbReference>
<name>A0A1E2VDP7_9GAMM</name>
<feature type="compositionally biased region" description="Polar residues" evidence="2">
    <location>
        <begin position="1"/>
        <end position="14"/>
    </location>
</feature>
<keyword evidence="3" id="KW-1133">Transmembrane helix</keyword>
<keyword evidence="1" id="KW-0813">Transport</keyword>
<dbReference type="STRING" id="197479.BFW38_00570"/>
<dbReference type="AlphaFoldDB" id="A0A1E2VDP7"/>
<feature type="transmembrane region" description="Helical" evidence="3">
    <location>
        <begin position="430"/>
        <end position="447"/>
    </location>
</feature>
<feature type="transmembrane region" description="Helical" evidence="3">
    <location>
        <begin position="362"/>
        <end position="385"/>
    </location>
</feature>
<evidence type="ECO:0000256" key="3">
    <source>
        <dbReference type="SAM" id="Phobius"/>
    </source>
</evidence>
<evidence type="ECO:0000256" key="1">
    <source>
        <dbReference type="ARBA" id="ARBA00022448"/>
    </source>
</evidence>
<dbReference type="GO" id="GO:0015679">
    <property type="term" value="P:plasma membrane copper ion transport"/>
    <property type="evidence" value="ECO:0007669"/>
    <property type="project" value="TreeGrafter"/>
</dbReference>
<evidence type="ECO:0000313" key="4">
    <source>
        <dbReference type="EMBL" id="ODC05084.1"/>
    </source>
</evidence>
<feature type="transmembrane region" description="Helical" evidence="3">
    <location>
        <begin position="157"/>
        <end position="176"/>
    </location>
</feature>
<dbReference type="OrthoDB" id="9759690at2"/>
<dbReference type="GO" id="GO:0030313">
    <property type="term" value="C:cell envelope"/>
    <property type="evidence" value="ECO:0007669"/>
    <property type="project" value="TreeGrafter"/>
</dbReference>
<keyword evidence="3" id="KW-0812">Transmembrane</keyword>
<feature type="transmembrane region" description="Helical" evidence="3">
    <location>
        <begin position="286"/>
        <end position="306"/>
    </location>
</feature>
<evidence type="ECO:0000313" key="5">
    <source>
        <dbReference type="Proteomes" id="UP000094291"/>
    </source>
</evidence>
<feature type="region of interest" description="Disordered" evidence="2">
    <location>
        <begin position="1"/>
        <end position="37"/>
    </location>
</feature>
<dbReference type="PANTHER" id="PTHR30097:SF4">
    <property type="entry name" value="SLR6042 PROTEIN"/>
    <property type="match status" value="1"/>
</dbReference>
<dbReference type="Gene3D" id="2.40.50.100">
    <property type="match status" value="1"/>
</dbReference>
<feature type="transmembrane region" description="Helical" evidence="3">
    <location>
        <begin position="222"/>
        <end position="241"/>
    </location>
</feature>
<keyword evidence="3" id="KW-0472">Membrane</keyword>
<accession>A0A1E2VDP7</accession>
<keyword evidence="5" id="KW-1185">Reference proteome</keyword>
<protein>
    <submittedName>
        <fullName evidence="4">Hemolysin D</fullName>
    </submittedName>
</protein>
<proteinExistence type="predicted"/>
<dbReference type="GO" id="GO:0060003">
    <property type="term" value="P:copper ion export"/>
    <property type="evidence" value="ECO:0007669"/>
    <property type="project" value="TreeGrafter"/>
</dbReference>
<organism evidence="4 5">
    <name type="scientific">Terasakiispira papahanaumokuakeensis</name>
    <dbReference type="NCBI Taxonomy" id="197479"/>
    <lineage>
        <taxon>Bacteria</taxon>
        <taxon>Pseudomonadati</taxon>
        <taxon>Pseudomonadota</taxon>
        <taxon>Gammaproteobacteria</taxon>
        <taxon>Oceanospirillales</taxon>
        <taxon>Terasakiispira</taxon>
    </lineage>
</organism>
<dbReference type="PANTHER" id="PTHR30097">
    <property type="entry name" value="CATION EFFLUX SYSTEM PROTEIN CUSB"/>
    <property type="match status" value="1"/>
</dbReference>